<dbReference type="GO" id="GO:0016787">
    <property type="term" value="F:hydrolase activity"/>
    <property type="evidence" value="ECO:0007669"/>
    <property type="project" value="UniProtKB-KW"/>
</dbReference>
<keyword evidence="2" id="KW-0378">Hydrolase</keyword>
<dbReference type="AlphaFoldDB" id="A0AB39LZ04"/>
<dbReference type="Pfam" id="PF12697">
    <property type="entry name" value="Abhydrolase_6"/>
    <property type="match status" value="1"/>
</dbReference>
<evidence type="ECO:0000313" key="2">
    <source>
        <dbReference type="EMBL" id="XDP98849.1"/>
    </source>
</evidence>
<accession>A0AB39LZ04</accession>
<organism evidence="2">
    <name type="scientific">Streptomyces sp. R08</name>
    <dbReference type="NCBI Taxonomy" id="3238624"/>
    <lineage>
        <taxon>Bacteria</taxon>
        <taxon>Bacillati</taxon>
        <taxon>Actinomycetota</taxon>
        <taxon>Actinomycetes</taxon>
        <taxon>Kitasatosporales</taxon>
        <taxon>Streptomycetaceae</taxon>
        <taxon>Streptomyces</taxon>
    </lineage>
</organism>
<evidence type="ECO:0000259" key="1">
    <source>
        <dbReference type="Pfam" id="PF12697"/>
    </source>
</evidence>
<dbReference type="InterPro" id="IPR000073">
    <property type="entry name" value="AB_hydrolase_1"/>
</dbReference>
<dbReference type="RefSeq" id="WP_369186189.1">
    <property type="nucleotide sequence ID" value="NZ_CP163431.1"/>
</dbReference>
<reference evidence="2" key="1">
    <citation type="submission" date="2024-07" db="EMBL/GenBank/DDBJ databases">
        <authorList>
            <person name="Yu S.T."/>
        </authorList>
    </citation>
    <scope>NUCLEOTIDE SEQUENCE</scope>
    <source>
        <strain evidence="2">R08</strain>
    </source>
</reference>
<proteinExistence type="predicted"/>
<dbReference type="InterPro" id="IPR000639">
    <property type="entry name" value="Epox_hydrolase-like"/>
</dbReference>
<sequence length="264" mass="28790">MTLAYDYAHDPDCDATGDGRPALVLLHSGVCDRRMWDPQWQALVDAGYRVVRPDFRGFGETPLPDRRHNDAEDVLALLDTLGIEQATLIASSYGGEVAVEIAARRPDRVTAMALLCGGLPGHQPTDRLRAFGEREDELLEAGDVDGAVELNVDTWLGPDADEAAREAVRGMQRRAFEVQLAAPEGAGRNTVEVDLTEIKAPCLALSGGRDLPDFRQIAARLPDLFADTRHVELPWAGHLPGLERPVEVTALLIDFLRETLPAAD</sequence>
<dbReference type="PRINTS" id="PR00412">
    <property type="entry name" value="EPOXHYDRLASE"/>
</dbReference>
<gene>
    <name evidence="2" type="ORF">AB5J58_00995</name>
</gene>
<dbReference type="Gene3D" id="3.40.50.1820">
    <property type="entry name" value="alpha/beta hydrolase"/>
    <property type="match status" value="1"/>
</dbReference>
<name>A0AB39LZ04_9ACTN</name>
<dbReference type="EMBL" id="CP163431">
    <property type="protein sequence ID" value="XDP98849.1"/>
    <property type="molecule type" value="Genomic_DNA"/>
</dbReference>
<dbReference type="PANTHER" id="PTHR43194:SF2">
    <property type="entry name" value="PEROXISOMAL MEMBRANE PROTEIN LPX1"/>
    <property type="match status" value="1"/>
</dbReference>
<dbReference type="InterPro" id="IPR050228">
    <property type="entry name" value="Carboxylesterase_BioH"/>
</dbReference>
<dbReference type="SUPFAM" id="SSF53474">
    <property type="entry name" value="alpha/beta-Hydrolases"/>
    <property type="match status" value="1"/>
</dbReference>
<dbReference type="PRINTS" id="PR00111">
    <property type="entry name" value="ABHYDROLASE"/>
</dbReference>
<dbReference type="InterPro" id="IPR029058">
    <property type="entry name" value="AB_hydrolase_fold"/>
</dbReference>
<dbReference type="PANTHER" id="PTHR43194">
    <property type="entry name" value="HYDROLASE ALPHA/BETA FOLD FAMILY"/>
    <property type="match status" value="1"/>
</dbReference>
<protein>
    <submittedName>
        <fullName evidence="2">Alpha/beta fold hydrolase</fullName>
    </submittedName>
</protein>
<feature type="domain" description="AB hydrolase-1" evidence="1">
    <location>
        <begin position="23"/>
        <end position="249"/>
    </location>
</feature>